<dbReference type="GO" id="GO:0016787">
    <property type="term" value="F:hydrolase activity"/>
    <property type="evidence" value="ECO:0007669"/>
    <property type="project" value="InterPro"/>
</dbReference>
<organism evidence="1 2">
    <name type="scientific">Entamoeba invadens IP1</name>
    <dbReference type="NCBI Taxonomy" id="370355"/>
    <lineage>
        <taxon>Eukaryota</taxon>
        <taxon>Amoebozoa</taxon>
        <taxon>Evosea</taxon>
        <taxon>Archamoebae</taxon>
        <taxon>Mastigamoebida</taxon>
        <taxon>Entamoebidae</taxon>
        <taxon>Entamoeba</taxon>
    </lineage>
</organism>
<dbReference type="Pfam" id="PF11969">
    <property type="entry name" value="DcpS_C"/>
    <property type="match status" value="1"/>
</dbReference>
<dbReference type="PANTHER" id="PTHR12978">
    <property type="entry name" value="HISTIDINE TRIAD HIT PROTEIN MEMBER"/>
    <property type="match status" value="1"/>
</dbReference>
<evidence type="ECO:0000313" key="1">
    <source>
        <dbReference type="EMBL" id="ELP90149.1"/>
    </source>
</evidence>
<dbReference type="GO" id="GO:0000340">
    <property type="term" value="F:RNA 7-methylguanosine cap binding"/>
    <property type="evidence" value="ECO:0007669"/>
    <property type="project" value="TreeGrafter"/>
</dbReference>
<dbReference type="VEuPathDB" id="AmoebaDB:EIN_406030"/>
<reference evidence="1 2" key="1">
    <citation type="submission" date="2012-10" db="EMBL/GenBank/DDBJ databases">
        <authorList>
            <person name="Zafar N."/>
            <person name="Inman J."/>
            <person name="Hall N."/>
            <person name="Lorenzi H."/>
            <person name="Caler E."/>
        </authorList>
    </citation>
    <scope>NUCLEOTIDE SEQUENCE [LARGE SCALE GENOMIC DNA]</scope>
    <source>
        <strain evidence="1 2">IP1</strain>
    </source>
</reference>
<dbReference type="InterPro" id="IPR008594">
    <property type="entry name" value="DcpS/DCS2"/>
</dbReference>
<dbReference type="SUPFAM" id="SSF54197">
    <property type="entry name" value="HIT-like"/>
    <property type="match status" value="1"/>
</dbReference>
<dbReference type="InterPro" id="IPR036265">
    <property type="entry name" value="HIT-like_sf"/>
</dbReference>
<dbReference type="OrthoDB" id="10264956at2759"/>
<dbReference type="OMA" id="INDYKWD"/>
<dbReference type="GeneID" id="14889104"/>
<dbReference type="AlphaFoldDB" id="A0A0A1UCX7"/>
<proteinExistence type="predicted"/>
<dbReference type="GO" id="GO:0000290">
    <property type="term" value="P:deadenylation-dependent decapping of nuclear-transcribed mRNA"/>
    <property type="evidence" value="ECO:0007669"/>
    <property type="project" value="InterPro"/>
</dbReference>
<dbReference type="GO" id="GO:0000932">
    <property type="term" value="C:P-body"/>
    <property type="evidence" value="ECO:0007669"/>
    <property type="project" value="TreeGrafter"/>
</dbReference>
<sequence>MSFELVNNLSDLKGVVLLKNKTLFTITKSSVTPSEIDSLITLITDSPDSDIIEKTVSSIKYNKKISKDNATTDYEVNVMTIHTPQELNKYKAQTYHMFTETREMYEQIMLPQIKKIPSSVTQWIDNYGSLKSTPLYTQDDFFLVPDVKWNMKDLTQFYAICFSRDSSILSIRSLRQQHVPFLKKLKTEVLEFIHNTYGLEKDEIVVYCHYHPSFWHFHVHFTNIAFPSLTRNNVIGKAVLLDTIIQNLQICDSYYQNADLQITLGTSSHLYELYSNYVPQTKH</sequence>
<accession>A0A0A1UCX7</accession>
<dbReference type="KEGG" id="eiv:EIN_406030"/>
<protein>
    <submittedName>
        <fullName evidence="1">Scavenger mRNA-decapping enzyme DcpS, putative</fullName>
    </submittedName>
</protein>
<dbReference type="RefSeq" id="XP_004256920.1">
    <property type="nucleotide sequence ID" value="XM_004256872.1"/>
</dbReference>
<evidence type="ECO:0000313" key="2">
    <source>
        <dbReference type="Proteomes" id="UP000014680"/>
    </source>
</evidence>
<dbReference type="Gene3D" id="3.30.428.10">
    <property type="entry name" value="HIT-like"/>
    <property type="match status" value="1"/>
</dbReference>
<dbReference type="GO" id="GO:0005634">
    <property type="term" value="C:nucleus"/>
    <property type="evidence" value="ECO:0007669"/>
    <property type="project" value="TreeGrafter"/>
</dbReference>
<keyword evidence="2" id="KW-1185">Reference proteome</keyword>
<dbReference type="Proteomes" id="UP000014680">
    <property type="component" value="Unassembled WGS sequence"/>
</dbReference>
<name>A0A0A1UCX7_ENTIV</name>
<gene>
    <name evidence="1" type="ORF">EIN_406030</name>
</gene>
<dbReference type="PANTHER" id="PTHR12978:SF0">
    <property type="entry name" value="M7GPPPX DIPHOSPHATASE"/>
    <property type="match status" value="1"/>
</dbReference>
<dbReference type="EMBL" id="KB206537">
    <property type="protein sequence ID" value="ELP90149.1"/>
    <property type="molecule type" value="Genomic_DNA"/>
</dbReference>